<protein>
    <submittedName>
        <fullName evidence="1">Uncharacterized protein</fullName>
    </submittedName>
</protein>
<comment type="caution">
    <text evidence="1">The sequence shown here is derived from an EMBL/GenBank/DDBJ whole genome shotgun (WGS) entry which is preliminary data.</text>
</comment>
<reference evidence="1" key="1">
    <citation type="submission" date="2022-07" db="EMBL/GenBank/DDBJ databases">
        <title>Phylogenomic reconstructions and comparative analyses of Kickxellomycotina fungi.</title>
        <authorList>
            <person name="Reynolds N.K."/>
            <person name="Stajich J.E."/>
            <person name="Barry K."/>
            <person name="Grigoriev I.V."/>
            <person name="Crous P."/>
            <person name="Smith M.E."/>
        </authorList>
    </citation>
    <scope>NUCLEOTIDE SEQUENCE</scope>
    <source>
        <strain evidence="1">NRRL 5244</strain>
    </source>
</reference>
<feature type="non-terminal residue" evidence="1">
    <location>
        <position position="387"/>
    </location>
</feature>
<proteinExistence type="predicted"/>
<name>A0ACC1J347_9FUNG</name>
<accession>A0ACC1J347</accession>
<sequence>MTASHTAPIDDYNGRLETIRRAEYPQLFSGDSLRTVYLDHAGSTLCAASHVRNHTNMLLTQIPANPHSRHQSSQWTHAGIEQARARLLQFLGTSEKTYAIVFTANATAAIKLAGELTPMDDGKGAFCYTQESHTSVVGLRKMASNRGIGVVPAKFDDLDQVLAPENSTGTSLLAYPAQCNFSGQRFPLTVPDRIQRMYRGGDSGVHPPWWVLLDAAGFVSSSPLALDDLASGPDFVALSLYKIFGMPTGLGALLIKRSSVPFLRPKQYFGGGTIGVLSFDTRFEEFRTDVEARYEDGTLNYIDILSVNHALDAYTANFGSPVAVSKHAKSVTQYAMARLRALAHSNGTAMCEIYATKDIDQQGPTVAFNMRDPRGEYIGYAEVERLA</sequence>
<keyword evidence="2" id="KW-1185">Reference proteome</keyword>
<organism evidence="1 2">
    <name type="scientific">Linderina macrospora</name>
    <dbReference type="NCBI Taxonomy" id="4868"/>
    <lineage>
        <taxon>Eukaryota</taxon>
        <taxon>Fungi</taxon>
        <taxon>Fungi incertae sedis</taxon>
        <taxon>Zoopagomycota</taxon>
        <taxon>Kickxellomycotina</taxon>
        <taxon>Kickxellomycetes</taxon>
        <taxon>Kickxellales</taxon>
        <taxon>Kickxellaceae</taxon>
        <taxon>Linderina</taxon>
    </lineage>
</organism>
<evidence type="ECO:0000313" key="2">
    <source>
        <dbReference type="Proteomes" id="UP001150603"/>
    </source>
</evidence>
<evidence type="ECO:0000313" key="1">
    <source>
        <dbReference type="EMBL" id="KAJ1935655.1"/>
    </source>
</evidence>
<dbReference type="Proteomes" id="UP001150603">
    <property type="component" value="Unassembled WGS sequence"/>
</dbReference>
<gene>
    <name evidence="1" type="ORF">FBU59_005316</name>
</gene>
<dbReference type="EMBL" id="JANBPW010004166">
    <property type="protein sequence ID" value="KAJ1935655.1"/>
    <property type="molecule type" value="Genomic_DNA"/>
</dbReference>